<organism evidence="1 2">
    <name type="scientific">Candidatus Sulfuritelmatomonas gaucii</name>
    <dbReference type="NCBI Taxonomy" id="2043161"/>
    <lineage>
        <taxon>Bacteria</taxon>
        <taxon>Pseudomonadati</taxon>
        <taxon>Acidobacteriota</taxon>
        <taxon>Terriglobia</taxon>
        <taxon>Terriglobales</taxon>
        <taxon>Acidobacteriaceae</taxon>
        <taxon>Candidatus Sulfuritelmatomonas</taxon>
    </lineage>
</organism>
<evidence type="ECO:0000313" key="2">
    <source>
        <dbReference type="Proteomes" id="UP000239735"/>
    </source>
</evidence>
<dbReference type="AlphaFoldDB" id="A0A2N9LPV2"/>
<accession>A0A2N9LPV2</accession>
<gene>
    <name evidence="1" type="ORF">SBA5_490065</name>
</gene>
<evidence type="ECO:0000313" key="1">
    <source>
        <dbReference type="EMBL" id="SPE25291.1"/>
    </source>
</evidence>
<dbReference type="Proteomes" id="UP000239735">
    <property type="component" value="Unassembled WGS sequence"/>
</dbReference>
<dbReference type="EMBL" id="OKRB01000107">
    <property type="protein sequence ID" value="SPE25291.1"/>
    <property type="molecule type" value="Genomic_DNA"/>
</dbReference>
<reference evidence="2" key="1">
    <citation type="submission" date="2018-02" db="EMBL/GenBank/DDBJ databases">
        <authorList>
            <person name="Hausmann B."/>
        </authorList>
    </citation>
    <scope>NUCLEOTIDE SEQUENCE [LARGE SCALE GENOMIC DNA]</scope>
    <source>
        <strain evidence="2">Peat soil MAG SbA5</strain>
    </source>
</reference>
<protein>
    <submittedName>
        <fullName evidence="1">Uncharacterized protein</fullName>
    </submittedName>
</protein>
<name>A0A2N9LPV2_9BACT</name>
<proteinExistence type="predicted"/>
<sequence>MMSKFVGRKVWELVELCADQRRHCRWVNMSDFHNALDSWEIDLKEANAVLFELEQKNYLLAMTRGEGDEITDIILTPPIYRCPDCRLMVSSRLDWEDHLPDCRHQQAKMRRLGLIA</sequence>